<dbReference type="EMBL" id="KQ414666">
    <property type="protein sequence ID" value="KOC65101.1"/>
    <property type="molecule type" value="Genomic_DNA"/>
</dbReference>
<feature type="region of interest" description="Disordered" evidence="1">
    <location>
        <begin position="59"/>
        <end position="82"/>
    </location>
</feature>
<accession>A0A0L7R2U8</accession>
<reference evidence="2 3" key="1">
    <citation type="submission" date="2015-07" db="EMBL/GenBank/DDBJ databases">
        <title>The genome of Habropoda laboriosa.</title>
        <authorList>
            <person name="Pan H."/>
            <person name="Kapheim K."/>
        </authorList>
    </citation>
    <scope>NUCLEOTIDE SEQUENCE [LARGE SCALE GENOMIC DNA]</scope>
    <source>
        <strain evidence="2">0110345459</strain>
    </source>
</reference>
<evidence type="ECO:0000313" key="3">
    <source>
        <dbReference type="Proteomes" id="UP000053825"/>
    </source>
</evidence>
<keyword evidence="3" id="KW-1185">Reference proteome</keyword>
<dbReference type="Proteomes" id="UP000053825">
    <property type="component" value="Unassembled WGS sequence"/>
</dbReference>
<dbReference type="AlphaFoldDB" id="A0A0L7R2U8"/>
<name>A0A0L7R2U8_9HYME</name>
<protein>
    <submittedName>
        <fullName evidence="2">Uncharacterized protein</fullName>
    </submittedName>
</protein>
<sequence>MPEMYRQTKHRIKMTDKSIQLLLNKKYTPILDRNIKKKKQSNLINQKILKLSIPASRYPRSSATRENNQSKEYQNISNNCKI</sequence>
<evidence type="ECO:0000313" key="2">
    <source>
        <dbReference type="EMBL" id="KOC65101.1"/>
    </source>
</evidence>
<organism evidence="2 3">
    <name type="scientific">Habropoda laboriosa</name>
    <dbReference type="NCBI Taxonomy" id="597456"/>
    <lineage>
        <taxon>Eukaryota</taxon>
        <taxon>Metazoa</taxon>
        <taxon>Ecdysozoa</taxon>
        <taxon>Arthropoda</taxon>
        <taxon>Hexapoda</taxon>
        <taxon>Insecta</taxon>
        <taxon>Pterygota</taxon>
        <taxon>Neoptera</taxon>
        <taxon>Endopterygota</taxon>
        <taxon>Hymenoptera</taxon>
        <taxon>Apocrita</taxon>
        <taxon>Aculeata</taxon>
        <taxon>Apoidea</taxon>
        <taxon>Anthophila</taxon>
        <taxon>Apidae</taxon>
        <taxon>Habropoda</taxon>
    </lineage>
</organism>
<gene>
    <name evidence="2" type="ORF">WH47_04691</name>
</gene>
<evidence type="ECO:0000256" key="1">
    <source>
        <dbReference type="SAM" id="MobiDB-lite"/>
    </source>
</evidence>
<proteinExistence type="predicted"/>